<feature type="transmembrane region" description="Helical" evidence="1">
    <location>
        <begin position="12"/>
        <end position="32"/>
    </location>
</feature>
<evidence type="ECO:0000313" key="3">
    <source>
        <dbReference type="Proteomes" id="UP000018896"/>
    </source>
</evidence>
<organism evidence="2 3">
    <name type="scientific">Halalkalibacter akibai (strain ATCC 43226 / DSM 21942 / CIP 109018 / JCM 9157 / 1139)</name>
    <name type="common">Bacillus akibai</name>
    <dbReference type="NCBI Taxonomy" id="1236973"/>
    <lineage>
        <taxon>Bacteria</taxon>
        <taxon>Bacillati</taxon>
        <taxon>Bacillota</taxon>
        <taxon>Bacilli</taxon>
        <taxon>Bacillales</taxon>
        <taxon>Bacillaceae</taxon>
        <taxon>Halalkalibacter</taxon>
    </lineage>
</organism>
<dbReference type="OrthoDB" id="2990059at2"/>
<name>W4QQ47_HALA3</name>
<keyword evidence="1" id="KW-0812">Transmembrane</keyword>
<keyword evidence="1" id="KW-1133">Transmembrane helix</keyword>
<dbReference type="EMBL" id="BAUV01000006">
    <property type="protein sequence ID" value="GAE34235.1"/>
    <property type="molecule type" value="Genomic_DNA"/>
</dbReference>
<feature type="transmembrane region" description="Helical" evidence="1">
    <location>
        <begin position="122"/>
        <end position="143"/>
    </location>
</feature>
<protein>
    <submittedName>
        <fullName evidence="2">Uncharacterized protein</fullName>
    </submittedName>
</protein>
<feature type="transmembrane region" description="Helical" evidence="1">
    <location>
        <begin position="92"/>
        <end position="110"/>
    </location>
</feature>
<dbReference type="Proteomes" id="UP000018896">
    <property type="component" value="Unassembled WGS sequence"/>
</dbReference>
<comment type="caution">
    <text evidence="2">The sequence shown here is derived from an EMBL/GenBank/DDBJ whole genome shotgun (WGS) entry which is preliminary data.</text>
</comment>
<dbReference type="STRING" id="1236973.JCM9157_1280"/>
<feature type="transmembrane region" description="Helical" evidence="1">
    <location>
        <begin position="38"/>
        <end position="58"/>
    </location>
</feature>
<sequence>MEQLKQWRFKEAVLMNVITAALIVLFIFYFYHSVNIRFIFFTVIVLNGIQAICIWFDLSEKKWRPFSWLNDLRSYEKEKLGTEWVKQKRNQLTSMILSVCLYFLVFVLSSALNNNFDLPFSYWFMIVFAVFLFFLNNIQLYLNSRKMDTRTSNIVQRDFRADRITQNIVLMIMGSIIVIFGVMLFQ</sequence>
<keyword evidence="3" id="KW-1185">Reference proteome</keyword>
<reference evidence="2 3" key="1">
    <citation type="journal article" date="2014" name="Genome Announc.">
        <title>Draft Genome Sequences of Three Alkaliphilic Bacillus Strains, Bacillus wakoensis JCM 9140T, Bacillus akibai JCM 9157T, and Bacillus hemicellulosilyticus JCM 9152T.</title>
        <authorList>
            <person name="Yuki M."/>
            <person name="Oshima K."/>
            <person name="Suda W."/>
            <person name="Oshida Y."/>
            <person name="Kitamura K."/>
            <person name="Iida T."/>
            <person name="Hattori M."/>
            <person name="Ohkuma M."/>
        </authorList>
    </citation>
    <scope>NUCLEOTIDE SEQUENCE [LARGE SCALE GENOMIC DNA]</scope>
    <source>
        <strain evidence="2 3">JCM 9157</strain>
    </source>
</reference>
<dbReference type="RefSeq" id="WP_035663016.1">
    <property type="nucleotide sequence ID" value="NZ_BAUV01000006.1"/>
</dbReference>
<proteinExistence type="predicted"/>
<dbReference type="AlphaFoldDB" id="W4QQ47"/>
<accession>W4QQ47</accession>
<evidence type="ECO:0000256" key="1">
    <source>
        <dbReference type="SAM" id="Phobius"/>
    </source>
</evidence>
<gene>
    <name evidence="2" type="ORF">JCM9157_1280</name>
</gene>
<keyword evidence="1" id="KW-0472">Membrane</keyword>
<feature type="transmembrane region" description="Helical" evidence="1">
    <location>
        <begin position="164"/>
        <end position="185"/>
    </location>
</feature>
<evidence type="ECO:0000313" key="2">
    <source>
        <dbReference type="EMBL" id="GAE34235.1"/>
    </source>
</evidence>